<dbReference type="EC" id="1.1.1.271" evidence="3 9"/>
<evidence type="ECO:0000256" key="4">
    <source>
        <dbReference type="ARBA" id="ARBA00022857"/>
    </source>
</evidence>
<evidence type="ECO:0000256" key="5">
    <source>
        <dbReference type="ARBA" id="ARBA00023002"/>
    </source>
</evidence>
<feature type="binding site" evidence="9">
    <location>
        <position position="239"/>
    </location>
    <ligand>
        <name>substrate</name>
    </ligand>
</feature>
<keyword evidence="6 9" id="KW-0413">Isomerase</keyword>
<gene>
    <name evidence="9 11" type="primary">fcl</name>
    <name evidence="11" type="ORF">NCTC12410_01104</name>
</gene>
<evidence type="ECO:0000259" key="10">
    <source>
        <dbReference type="Pfam" id="PF01370"/>
    </source>
</evidence>
<feature type="site" description="Important for catalytic activity" evidence="9">
    <location>
        <position position="110"/>
    </location>
</feature>
<dbReference type="Proteomes" id="UP000254841">
    <property type="component" value="Unassembled WGS sequence"/>
</dbReference>
<comment type="catalytic activity">
    <reaction evidence="8 9">
        <text>GDP-beta-L-fucose + NADP(+) = GDP-4-dehydro-alpha-D-rhamnose + NADPH + H(+)</text>
        <dbReference type="Rhea" id="RHEA:18885"/>
        <dbReference type="ChEBI" id="CHEBI:15378"/>
        <dbReference type="ChEBI" id="CHEBI:57273"/>
        <dbReference type="ChEBI" id="CHEBI:57783"/>
        <dbReference type="ChEBI" id="CHEBI:57964"/>
        <dbReference type="ChEBI" id="CHEBI:58349"/>
        <dbReference type="EC" id="1.1.1.271"/>
    </reaction>
</comment>
<feature type="binding site" evidence="9">
    <location>
        <position position="180"/>
    </location>
    <ligand>
        <name>NADP(+)</name>
        <dbReference type="ChEBI" id="CHEBI:58349"/>
    </ligand>
</feature>
<proteinExistence type="inferred from homology"/>
<feature type="domain" description="NAD-dependent epimerase/dehydratase" evidence="10">
    <location>
        <begin position="7"/>
        <end position="198"/>
    </location>
</feature>
<protein>
    <recommendedName>
        <fullName evidence="3 9">GDP-L-fucose synthase</fullName>
        <ecNumber evidence="3 9">1.1.1.271</ecNumber>
    </recommendedName>
    <alternativeName>
        <fullName evidence="9">GDP-4-keto-6-deoxy-D-mannose-3,5-epimerase-4-reductase</fullName>
    </alternativeName>
</protein>
<reference evidence="11 12" key="1">
    <citation type="submission" date="2018-06" db="EMBL/GenBank/DDBJ databases">
        <authorList>
            <consortium name="Pathogen Informatics"/>
            <person name="Doyle S."/>
        </authorList>
    </citation>
    <scope>NUCLEOTIDE SEQUENCE [LARGE SCALE GENOMIC DNA]</scope>
    <source>
        <strain evidence="11 12">NCTC12410</strain>
    </source>
</reference>
<dbReference type="UniPathway" id="UPA00128">
    <property type="reaction ID" value="UER00191"/>
</dbReference>
<dbReference type="InterPro" id="IPR036291">
    <property type="entry name" value="NAD(P)-bd_dom_sf"/>
</dbReference>
<feature type="binding site" evidence="9">
    <location>
        <begin position="11"/>
        <end position="17"/>
    </location>
    <ligand>
        <name>NADP(+)</name>
        <dbReference type="ChEBI" id="CHEBI:58349"/>
    </ligand>
</feature>
<evidence type="ECO:0000313" key="12">
    <source>
        <dbReference type="Proteomes" id="UP000254841"/>
    </source>
</evidence>
<dbReference type="InterPro" id="IPR028614">
    <property type="entry name" value="GDP_fucose/colitose_synth"/>
</dbReference>
<dbReference type="CDD" id="cd05239">
    <property type="entry name" value="GDP_FS_SDR_e"/>
    <property type="match status" value="1"/>
</dbReference>
<dbReference type="GO" id="GO:0042351">
    <property type="term" value="P:'de novo' GDP-L-fucose biosynthetic process"/>
    <property type="evidence" value="ECO:0007669"/>
    <property type="project" value="UniProtKB-UniRule"/>
</dbReference>
<feature type="binding site" evidence="9">
    <location>
        <position position="329"/>
    </location>
    <ligand>
        <name>substrate</name>
    </ligand>
</feature>
<dbReference type="OrthoDB" id="9811425at2"/>
<dbReference type="Gene3D" id="3.90.25.10">
    <property type="entry name" value="UDP-galactose 4-epimerase, domain 1"/>
    <property type="match status" value="1"/>
</dbReference>
<comment type="pathway">
    <text evidence="1 9">Nucleotide-sugar biosynthesis; GDP-L-fucose biosynthesis via de novo pathway; GDP-L-fucose from GDP-alpha-D-mannose: step 2/2.</text>
</comment>
<dbReference type="EMBL" id="UGHV01000001">
    <property type="protein sequence ID" value="STO97279.1"/>
    <property type="molecule type" value="Genomic_DNA"/>
</dbReference>
<evidence type="ECO:0000256" key="2">
    <source>
        <dbReference type="ARBA" id="ARBA00005959"/>
    </source>
</evidence>
<name>A0A377J4N3_9HELI</name>
<dbReference type="SUPFAM" id="SSF51735">
    <property type="entry name" value="NAD(P)-binding Rossmann-fold domains"/>
    <property type="match status" value="1"/>
</dbReference>
<evidence type="ECO:0000256" key="8">
    <source>
        <dbReference type="ARBA" id="ARBA00051935"/>
    </source>
</evidence>
<evidence type="ECO:0000256" key="9">
    <source>
        <dbReference type="HAMAP-Rule" id="MF_00956"/>
    </source>
</evidence>
<dbReference type="Gene3D" id="3.40.50.720">
    <property type="entry name" value="NAD(P)-binding Rossmann-like Domain"/>
    <property type="match status" value="1"/>
</dbReference>
<feature type="domain" description="NAD-dependent epimerase/dehydratase" evidence="10">
    <location>
        <begin position="233"/>
        <end position="266"/>
    </location>
</feature>
<feature type="binding site" evidence="9">
    <location>
        <position position="141"/>
    </location>
    <ligand>
        <name>NADP(+)</name>
        <dbReference type="ChEBI" id="CHEBI:58349"/>
    </ligand>
</feature>
<dbReference type="PANTHER" id="PTHR43238:SF1">
    <property type="entry name" value="GDP-L-FUCOSE SYNTHASE"/>
    <property type="match status" value="1"/>
</dbReference>
<dbReference type="GO" id="GO:0050577">
    <property type="term" value="F:GDP-L-fucose synthase activity"/>
    <property type="evidence" value="ECO:0007669"/>
    <property type="project" value="UniProtKB-UniRule"/>
</dbReference>
<dbReference type="RefSeq" id="WP_115011527.1">
    <property type="nucleotide sequence ID" value="NZ_UGHV01000001.1"/>
</dbReference>
<keyword evidence="7 9" id="KW-0511">Multifunctional enzyme</keyword>
<dbReference type="HAMAP" id="MF_00956">
    <property type="entry name" value="GDP_fucose_synth"/>
    <property type="match status" value="1"/>
</dbReference>
<dbReference type="AlphaFoldDB" id="A0A377J4N3"/>
<evidence type="ECO:0000256" key="3">
    <source>
        <dbReference type="ARBA" id="ARBA00012371"/>
    </source>
</evidence>
<sequence>MQLDSRIFVAGHRGLVGSAIVRELQAQGYTQIITRSRDELDLRDMAAVEKFFATNRPEYVVLAAAKVGGIYANNTYRADFLYENLAIQNAVIYNAYKHGVKKLLFLGSSCIYPKFAPQPILESALLTSELEYTNEPYAIAKIAGIKLCESFSLQYGCNFVSAMPTNLYGEQDNFDLETSHVFPALLRKMHLAKLLRAGDMDSVVADITKRKPKNPALQALSPEKLLEHYGISKDSVQVWGSGQVRREFLYAQDMAQACVFMLQNIDFAHLVDSSLESTFHTTPQQSPQVRNTHINIGYGSDVSIQELAESIREIVGFSGELVFDTSKPDGTPRKLMDSSKIHALGWKPSVSLEEGIARVYRHYTSDFKAF</sequence>
<feature type="binding site" evidence="9">
    <location>
        <begin position="106"/>
        <end position="109"/>
    </location>
    <ligand>
        <name>NADP(+)</name>
        <dbReference type="ChEBI" id="CHEBI:58349"/>
    </ligand>
</feature>
<evidence type="ECO:0000256" key="6">
    <source>
        <dbReference type="ARBA" id="ARBA00023235"/>
    </source>
</evidence>
<organism evidence="11 12">
    <name type="scientific">Helicobacter canis</name>
    <dbReference type="NCBI Taxonomy" id="29419"/>
    <lineage>
        <taxon>Bacteria</taxon>
        <taxon>Pseudomonadati</taxon>
        <taxon>Campylobacterota</taxon>
        <taxon>Epsilonproteobacteria</taxon>
        <taxon>Campylobacterales</taxon>
        <taxon>Helicobacteraceae</taxon>
        <taxon>Helicobacter</taxon>
    </lineage>
</organism>
<dbReference type="Pfam" id="PF01370">
    <property type="entry name" value="Epimerase"/>
    <property type="match status" value="2"/>
</dbReference>
<dbReference type="GO" id="GO:0016853">
    <property type="term" value="F:isomerase activity"/>
    <property type="evidence" value="ECO:0007669"/>
    <property type="project" value="UniProtKB-KW"/>
</dbReference>
<dbReference type="InterPro" id="IPR001509">
    <property type="entry name" value="Epimerase_deHydtase"/>
</dbReference>
<feature type="site" description="Important for catalytic activity" evidence="9">
    <location>
        <position position="108"/>
    </location>
</feature>
<feature type="active site" description="Proton donor/acceptor" evidence="9">
    <location>
        <position position="137"/>
    </location>
</feature>
<evidence type="ECO:0000256" key="7">
    <source>
        <dbReference type="ARBA" id="ARBA00023268"/>
    </source>
</evidence>
<accession>A0A377J4N3</accession>
<feature type="binding site" evidence="9">
    <location>
        <position position="188"/>
    </location>
    <ligand>
        <name>substrate</name>
    </ligand>
</feature>
<dbReference type="GO" id="GO:0070401">
    <property type="term" value="F:NADP+ binding"/>
    <property type="evidence" value="ECO:0007669"/>
    <property type="project" value="UniProtKB-UniRule"/>
</dbReference>
<keyword evidence="5 9" id="KW-0560">Oxidoreductase</keyword>
<evidence type="ECO:0000313" key="11">
    <source>
        <dbReference type="EMBL" id="STO97279.1"/>
    </source>
</evidence>
<evidence type="ECO:0000256" key="1">
    <source>
        <dbReference type="ARBA" id="ARBA00004883"/>
    </source>
</evidence>
<feature type="binding site" evidence="9">
    <location>
        <position position="246"/>
    </location>
    <ligand>
        <name>substrate</name>
    </ligand>
</feature>
<comment type="similarity">
    <text evidence="2 9">Belongs to the NAD(P)-dependent epimerase/dehydratase family. Fucose synthase subfamily.</text>
</comment>
<dbReference type="FunFam" id="3.40.50.720:FF:000101">
    <property type="entry name" value="GDP-L-fucose synthase"/>
    <property type="match status" value="1"/>
</dbReference>
<feature type="binding site" evidence="9">
    <location>
        <begin position="164"/>
        <end position="167"/>
    </location>
    <ligand>
        <name>NADP(+)</name>
        <dbReference type="ChEBI" id="CHEBI:58349"/>
    </ligand>
</feature>
<comment type="function">
    <text evidence="9">Catalyzes the two-step NADP-dependent conversion of GDP-4-dehydro-6-deoxy-D-mannose to GDP-fucose, involving an epimerase and a reductase reaction.</text>
</comment>
<dbReference type="PANTHER" id="PTHR43238">
    <property type="entry name" value="GDP-L-FUCOSE SYNTHASE"/>
    <property type="match status" value="1"/>
</dbReference>
<keyword evidence="4 9" id="KW-0521">NADP</keyword>